<feature type="domain" description="DUF4439" evidence="2">
    <location>
        <begin position="28"/>
        <end position="183"/>
    </location>
</feature>
<dbReference type="Pfam" id="PF14530">
    <property type="entry name" value="DUF4439"/>
    <property type="match status" value="1"/>
</dbReference>
<keyword evidence="4" id="KW-1185">Reference proteome</keyword>
<gene>
    <name evidence="3" type="ORF">RM423_01080</name>
</gene>
<dbReference type="InterPro" id="IPR009078">
    <property type="entry name" value="Ferritin-like_SF"/>
</dbReference>
<evidence type="ECO:0000259" key="2">
    <source>
        <dbReference type="Pfam" id="PF14530"/>
    </source>
</evidence>
<evidence type="ECO:0000256" key="1">
    <source>
        <dbReference type="SAM" id="MobiDB-lite"/>
    </source>
</evidence>
<proteinExistence type="predicted"/>
<dbReference type="EMBL" id="JAVREH010000001">
    <property type="protein sequence ID" value="MDT0259981.1"/>
    <property type="molecule type" value="Genomic_DNA"/>
</dbReference>
<dbReference type="CDD" id="cd00657">
    <property type="entry name" value="Ferritin_like"/>
    <property type="match status" value="1"/>
</dbReference>
<dbReference type="Gene3D" id="1.20.1260.10">
    <property type="match status" value="1"/>
</dbReference>
<dbReference type="RefSeq" id="WP_311421139.1">
    <property type="nucleotide sequence ID" value="NZ_JAVREH010000001.1"/>
</dbReference>
<feature type="region of interest" description="Disordered" evidence="1">
    <location>
        <begin position="86"/>
        <end position="112"/>
    </location>
</feature>
<dbReference type="SUPFAM" id="SSF47240">
    <property type="entry name" value="Ferritin-like"/>
    <property type="match status" value="1"/>
</dbReference>
<sequence>MTKPAASPAPGTTPAGAAATISPTVPDALQRVLAAEHAAVYGYPVAGVRLTERGQVQHAREFESAHRQVRDDLMAQLTGLGLTPVAAQPVYRPPEAKTETAPATRTEPRTGTDPVAAVRSAVLLEEGCADAYRYLLTAAVAAGGKQLAVRTQALSGLATAAAAATTWRALVTPAKPTVAFPGL</sequence>
<comment type="caution">
    <text evidence="3">The sequence shown here is derived from an EMBL/GenBank/DDBJ whole genome shotgun (WGS) entry which is preliminary data.</text>
</comment>
<dbReference type="InterPro" id="IPR012347">
    <property type="entry name" value="Ferritin-like"/>
</dbReference>
<name>A0ABU2J4R9_9ACTN</name>
<evidence type="ECO:0000313" key="4">
    <source>
        <dbReference type="Proteomes" id="UP001183176"/>
    </source>
</evidence>
<dbReference type="Proteomes" id="UP001183176">
    <property type="component" value="Unassembled WGS sequence"/>
</dbReference>
<evidence type="ECO:0000313" key="3">
    <source>
        <dbReference type="EMBL" id="MDT0259981.1"/>
    </source>
</evidence>
<protein>
    <submittedName>
        <fullName evidence="3">DUF4439 domain-containing protein</fullName>
    </submittedName>
</protein>
<reference evidence="4" key="1">
    <citation type="submission" date="2023-07" db="EMBL/GenBank/DDBJ databases">
        <title>30 novel species of actinomycetes from the DSMZ collection.</title>
        <authorList>
            <person name="Nouioui I."/>
        </authorList>
    </citation>
    <scope>NUCLEOTIDE SEQUENCE [LARGE SCALE GENOMIC DNA]</scope>
    <source>
        <strain evidence="4">DSM 44399</strain>
    </source>
</reference>
<dbReference type="InterPro" id="IPR029447">
    <property type="entry name" value="DUF4439"/>
</dbReference>
<organism evidence="3 4">
    <name type="scientific">Jatrophihabitans lederbergiae</name>
    <dbReference type="NCBI Taxonomy" id="3075547"/>
    <lineage>
        <taxon>Bacteria</taxon>
        <taxon>Bacillati</taxon>
        <taxon>Actinomycetota</taxon>
        <taxon>Actinomycetes</taxon>
        <taxon>Jatrophihabitantales</taxon>
        <taxon>Jatrophihabitantaceae</taxon>
        <taxon>Jatrophihabitans</taxon>
    </lineage>
</organism>
<accession>A0ABU2J4R9</accession>